<evidence type="ECO:0000256" key="1">
    <source>
        <dbReference type="SAM" id="MobiDB-lite"/>
    </source>
</evidence>
<reference evidence="2 3" key="1">
    <citation type="submission" date="2015-11" db="EMBL/GenBank/DDBJ databases">
        <title>Genomic analysis of 38 Legionella species identifies large and diverse effector repertoires.</title>
        <authorList>
            <person name="Burstein D."/>
            <person name="Amaro F."/>
            <person name="Zusman T."/>
            <person name="Lifshitz Z."/>
            <person name="Cohen O."/>
            <person name="Gilbert J.A."/>
            <person name="Pupko T."/>
            <person name="Shuman H.A."/>
            <person name="Segal G."/>
        </authorList>
    </citation>
    <scope>NUCLEOTIDE SEQUENCE [LARGE SCALE GENOMIC DNA]</scope>
    <source>
        <strain evidence="2 3">Lyon 8420412</strain>
    </source>
</reference>
<sequence length="90" mass="10267">MLGKARAKRERKANASRSIFTRDFVLIKARTRTSEGTYISMWLSERVCATRSKIKDRSKNWGRSSAGRAPALHAGGQEFDPPRLHQFRGF</sequence>
<evidence type="ECO:0000313" key="2">
    <source>
        <dbReference type="EMBL" id="KTD06090.1"/>
    </source>
</evidence>
<proteinExistence type="predicted"/>
<comment type="caution">
    <text evidence="2">The sequence shown here is derived from an EMBL/GenBank/DDBJ whole genome shotgun (WGS) entry which is preliminary data.</text>
</comment>
<name>A0ABR5R2A6_9GAMM</name>
<gene>
    <name evidence="2" type="ORF">Lgra_2867</name>
</gene>
<feature type="region of interest" description="Disordered" evidence="1">
    <location>
        <begin position="54"/>
        <end position="90"/>
    </location>
</feature>
<evidence type="ECO:0008006" key="4">
    <source>
        <dbReference type="Google" id="ProtNLM"/>
    </source>
</evidence>
<accession>A0ABR5R2A6</accession>
<protein>
    <recommendedName>
        <fullName evidence="4">Integrase</fullName>
    </recommendedName>
</protein>
<keyword evidence="3" id="KW-1185">Reference proteome</keyword>
<organism evidence="2 3">
    <name type="scientific">Legionella gratiana</name>
    <dbReference type="NCBI Taxonomy" id="45066"/>
    <lineage>
        <taxon>Bacteria</taxon>
        <taxon>Pseudomonadati</taxon>
        <taxon>Pseudomonadota</taxon>
        <taxon>Gammaproteobacteria</taxon>
        <taxon>Legionellales</taxon>
        <taxon>Legionellaceae</taxon>
        <taxon>Legionella</taxon>
    </lineage>
</organism>
<evidence type="ECO:0000313" key="3">
    <source>
        <dbReference type="Proteomes" id="UP000054691"/>
    </source>
</evidence>
<dbReference type="EMBL" id="LNYE01000029">
    <property type="protein sequence ID" value="KTD06090.1"/>
    <property type="molecule type" value="Genomic_DNA"/>
</dbReference>
<dbReference type="Proteomes" id="UP000054691">
    <property type="component" value="Unassembled WGS sequence"/>
</dbReference>